<proteinExistence type="predicted"/>
<dbReference type="EMBL" id="BSYO01000023">
    <property type="protein sequence ID" value="GMH21443.1"/>
    <property type="molecule type" value="Genomic_DNA"/>
</dbReference>
<protein>
    <submittedName>
        <fullName evidence="2">Uncharacterized protein</fullName>
    </submittedName>
</protein>
<evidence type="ECO:0000313" key="3">
    <source>
        <dbReference type="Proteomes" id="UP001279734"/>
    </source>
</evidence>
<reference evidence="2" key="1">
    <citation type="submission" date="2023-05" db="EMBL/GenBank/DDBJ databases">
        <title>Nepenthes gracilis genome sequencing.</title>
        <authorList>
            <person name="Fukushima K."/>
        </authorList>
    </citation>
    <scope>NUCLEOTIDE SEQUENCE</scope>
    <source>
        <strain evidence="2">SING2019-196</strain>
    </source>
</reference>
<gene>
    <name evidence="2" type="ORF">Nepgr_023285</name>
</gene>
<feature type="region of interest" description="Disordered" evidence="1">
    <location>
        <begin position="1"/>
        <end position="46"/>
    </location>
</feature>
<dbReference type="AlphaFoldDB" id="A0AAD3T1S5"/>
<sequence>MLVKKEKVGGGSGGGGGGRRTCLSPCRSNKSVGETHPSRSLNHLPTASPREVMSRLYLSSNRGLRSSPVRVFSVHVPSPFPPPWRSRNYLKLPVGYCRSALNCVGRDSKRFCLRLIFQSQLC</sequence>
<organism evidence="2 3">
    <name type="scientific">Nepenthes gracilis</name>
    <name type="common">Slender pitcher plant</name>
    <dbReference type="NCBI Taxonomy" id="150966"/>
    <lineage>
        <taxon>Eukaryota</taxon>
        <taxon>Viridiplantae</taxon>
        <taxon>Streptophyta</taxon>
        <taxon>Embryophyta</taxon>
        <taxon>Tracheophyta</taxon>
        <taxon>Spermatophyta</taxon>
        <taxon>Magnoliopsida</taxon>
        <taxon>eudicotyledons</taxon>
        <taxon>Gunneridae</taxon>
        <taxon>Pentapetalae</taxon>
        <taxon>Caryophyllales</taxon>
        <taxon>Nepenthaceae</taxon>
        <taxon>Nepenthes</taxon>
    </lineage>
</organism>
<evidence type="ECO:0000313" key="2">
    <source>
        <dbReference type="EMBL" id="GMH21443.1"/>
    </source>
</evidence>
<accession>A0AAD3T1S5</accession>
<dbReference type="Proteomes" id="UP001279734">
    <property type="component" value="Unassembled WGS sequence"/>
</dbReference>
<feature type="compositionally biased region" description="Polar residues" evidence="1">
    <location>
        <begin position="26"/>
        <end position="45"/>
    </location>
</feature>
<name>A0AAD3T1S5_NEPGR</name>
<evidence type="ECO:0000256" key="1">
    <source>
        <dbReference type="SAM" id="MobiDB-lite"/>
    </source>
</evidence>
<comment type="caution">
    <text evidence="2">The sequence shown here is derived from an EMBL/GenBank/DDBJ whole genome shotgun (WGS) entry which is preliminary data.</text>
</comment>
<feature type="compositionally biased region" description="Gly residues" evidence="1">
    <location>
        <begin position="9"/>
        <end position="19"/>
    </location>
</feature>
<keyword evidence="3" id="KW-1185">Reference proteome</keyword>